<dbReference type="PANTHER" id="PTHR10174:SF234">
    <property type="entry name" value="SD01558P"/>
    <property type="match status" value="1"/>
</dbReference>
<dbReference type="PROSITE" id="PS50191">
    <property type="entry name" value="CRAL_TRIO"/>
    <property type="match status" value="1"/>
</dbReference>
<comment type="caution">
    <text evidence="2">The sequence shown here is derived from an EMBL/GenBank/DDBJ whole genome shotgun (WGS) entry which is preliminary data.</text>
</comment>
<dbReference type="InterPro" id="IPR011074">
    <property type="entry name" value="CRAL/TRIO_N_dom"/>
</dbReference>
<dbReference type="SMART" id="SM01100">
    <property type="entry name" value="CRAL_TRIO_N"/>
    <property type="match status" value="1"/>
</dbReference>
<protein>
    <recommendedName>
        <fullName evidence="1">CRAL-TRIO domain-containing protein</fullName>
    </recommendedName>
</protein>
<reference evidence="3" key="1">
    <citation type="submission" date="2023-01" db="EMBL/GenBank/DDBJ databases">
        <title>Key to firefly adult light organ development and bioluminescence: homeobox transcription factors regulate luciferase expression and transportation to peroxisome.</title>
        <authorList>
            <person name="Fu X."/>
        </authorList>
    </citation>
    <scope>NUCLEOTIDE SEQUENCE [LARGE SCALE GENOMIC DNA]</scope>
</reference>
<dbReference type="PRINTS" id="PR00180">
    <property type="entry name" value="CRETINALDHBP"/>
</dbReference>
<dbReference type="EMBL" id="JARPUR010000003">
    <property type="protein sequence ID" value="KAK4879706.1"/>
    <property type="molecule type" value="Genomic_DNA"/>
</dbReference>
<dbReference type="GO" id="GO:0016020">
    <property type="term" value="C:membrane"/>
    <property type="evidence" value="ECO:0007669"/>
    <property type="project" value="TreeGrafter"/>
</dbReference>
<dbReference type="CDD" id="cd00170">
    <property type="entry name" value="SEC14"/>
    <property type="match status" value="1"/>
</dbReference>
<dbReference type="InterPro" id="IPR036865">
    <property type="entry name" value="CRAL-TRIO_dom_sf"/>
</dbReference>
<dbReference type="InterPro" id="IPR036273">
    <property type="entry name" value="CRAL/TRIO_N_dom_sf"/>
</dbReference>
<evidence type="ECO:0000313" key="2">
    <source>
        <dbReference type="EMBL" id="KAK4879706.1"/>
    </source>
</evidence>
<dbReference type="GO" id="GO:1902936">
    <property type="term" value="F:phosphatidylinositol bisphosphate binding"/>
    <property type="evidence" value="ECO:0007669"/>
    <property type="project" value="TreeGrafter"/>
</dbReference>
<dbReference type="Gene3D" id="3.40.525.10">
    <property type="entry name" value="CRAL-TRIO lipid binding domain"/>
    <property type="match status" value="1"/>
</dbReference>
<dbReference type="InterPro" id="IPR001251">
    <property type="entry name" value="CRAL-TRIO_dom"/>
</dbReference>
<dbReference type="Gene3D" id="1.20.5.1200">
    <property type="entry name" value="Alpha-tocopherol transfer"/>
    <property type="match status" value="1"/>
</dbReference>
<dbReference type="Pfam" id="PF00650">
    <property type="entry name" value="CRAL_TRIO"/>
    <property type="match status" value="1"/>
</dbReference>
<sequence>MISFFKKKKQYKNQIISEKDLTMPIDNPVLAALDLGEPNEEILQYAKTELGEDPDTRCQILDDFRDFIYERGEVEPHRTDDSFLLRFLRAKKFNVRHAHKLLVNYYKFKEDNSDFFEDVHLDILQAVGKEQIITVPPYREQHGRRILLYRMGLWDPEKFTTTELFQTTMIILELAILEPRAQIFGGVCMFDLGGLTMQQVWYLTPTIARQIFDIMVTSFPLQVQVVHIINQPWIFEIIFNFFKPFLNDQMRERLFIHGSNMESLHKHIDPKFLPARYGGIHPDYTNSEWVKHFVSTEKIRWELESLGYPELNQDLLINIDEK</sequence>
<evidence type="ECO:0000313" key="3">
    <source>
        <dbReference type="Proteomes" id="UP001353858"/>
    </source>
</evidence>
<feature type="domain" description="CRAL-TRIO" evidence="1">
    <location>
        <begin position="120"/>
        <end position="285"/>
    </location>
</feature>
<dbReference type="AlphaFoldDB" id="A0AAN7S9A6"/>
<dbReference type="SUPFAM" id="SSF52087">
    <property type="entry name" value="CRAL/TRIO domain"/>
    <property type="match status" value="1"/>
</dbReference>
<evidence type="ECO:0000259" key="1">
    <source>
        <dbReference type="PROSITE" id="PS50191"/>
    </source>
</evidence>
<gene>
    <name evidence="2" type="ORF">RN001_007852</name>
</gene>
<dbReference type="SMART" id="SM00516">
    <property type="entry name" value="SEC14"/>
    <property type="match status" value="1"/>
</dbReference>
<dbReference type="SUPFAM" id="SSF46938">
    <property type="entry name" value="CRAL/TRIO N-terminal domain"/>
    <property type="match status" value="1"/>
</dbReference>
<dbReference type="Pfam" id="PF03765">
    <property type="entry name" value="CRAL_TRIO_N"/>
    <property type="match status" value="1"/>
</dbReference>
<keyword evidence="3" id="KW-1185">Reference proteome</keyword>
<dbReference type="Proteomes" id="UP001353858">
    <property type="component" value="Unassembled WGS sequence"/>
</dbReference>
<accession>A0AAN7S9A6</accession>
<organism evidence="2 3">
    <name type="scientific">Aquatica leii</name>
    <dbReference type="NCBI Taxonomy" id="1421715"/>
    <lineage>
        <taxon>Eukaryota</taxon>
        <taxon>Metazoa</taxon>
        <taxon>Ecdysozoa</taxon>
        <taxon>Arthropoda</taxon>
        <taxon>Hexapoda</taxon>
        <taxon>Insecta</taxon>
        <taxon>Pterygota</taxon>
        <taxon>Neoptera</taxon>
        <taxon>Endopterygota</taxon>
        <taxon>Coleoptera</taxon>
        <taxon>Polyphaga</taxon>
        <taxon>Elateriformia</taxon>
        <taxon>Elateroidea</taxon>
        <taxon>Lampyridae</taxon>
        <taxon>Luciolinae</taxon>
        <taxon>Aquatica</taxon>
    </lineage>
</organism>
<dbReference type="PANTHER" id="PTHR10174">
    <property type="entry name" value="ALPHA-TOCOPHEROL TRANSFER PROTEIN-RELATED"/>
    <property type="match status" value="1"/>
</dbReference>
<dbReference type="Gene3D" id="1.10.8.20">
    <property type="entry name" value="N-terminal domain of phosphatidylinositol transfer protein sec14p"/>
    <property type="match status" value="1"/>
</dbReference>
<proteinExistence type="predicted"/>
<name>A0AAN7S9A6_9COLE</name>